<evidence type="ECO:0000256" key="6">
    <source>
        <dbReference type="ARBA" id="ARBA00022827"/>
    </source>
</evidence>
<reference evidence="13 14" key="2">
    <citation type="journal article" date="2013" name="PLoS Genet.">
        <title>Comparative genome structure, secondary metabolite, and effector coding capacity across Cochliobolus pathogens.</title>
        <authorList>
            <person name="Condon B.J."/>
            <person name="Leng Y."/>
            <person name="Wu D."/>
            <person name="Bushley K.E."/>
            <person name="Ohm R.A."/>
            <person name="Otillar R."/>
            <person name="Martin J."/>
            <person name="Schackwitz W."/>
            <person name="Grimwood J."/>
            <person name="MohdZainudin N."/>
            <person name="Xue C."/>
            <person name="Wang R."/>
            <person name="Manning V.A."/>
            <person name="Dhillon B."/>
            <person name="Tu Z.J."/>
            <person name="Steffenson B.J."/>
            <person name="Salamov A."/>
            <person name="Sun H."/>
            <person name="Lowry S."/>
            <person name="LaButti K."/>
            <person name="Han J."/>
            <person name="Copeland A."/>
            <person name="Lindquist E."/>
            <person name="Barry K."/>
            <person name="Schmutz J."/>
            <person name="Baker S.E."/>
            <person name="Ciuffetti L.M."/>
            <person name="Grigoriev I.V."/>
            <person name="Zhong S."/>
            <person name="Turgeon B.G."/>
        </authorList>
    </citation>
    <scope>NUCLEOTIDE SEQUENCE [LARGE SCALE GENOMIC DNA]</scope>
    <source>
        <strain evidence="14">28A</strain>
    </source>
</reference>
<organism evidence="13 14">
    <name type="scientific">Exserohilum turcicum (strain 28A)</name>
    <name type="common">Northern leaf blight fungus</name>
    <name type="synonym">Setosphaeria turcica</name>
    <dbReference type="NCBI Taxonomy" id="671987"/>
    <lineage>
        <taxon>Eukaryota</taxon>
        <taxon>Fungi</taxon>
        <taxon>Dikarya</taxon>
        <taxon>Ascomycota</taxon>
        <taxon>Pezizomycotina</taxon>
        <taxon>Dothideomycetes</taxon>
        <taxon>Pleosporomycetidae</taxon>
        <taxon>Pleosporales</taxon>
        <taxon>Pleosporineae</taxon>
        <taxon>Pleosporaceae</taxon>
        <taxon>Exserohilum</taxon>
    </lineage>
</organism>
<evidence type="ECO:0000256" key="1">
    <source>
        <dbReference type="ARBA" id="ARBA00002600"/>
    </source>
</evidence>
<comment type="function">
    <text evidence="1 11">Catalyzes the 6-electron oxidation of protoporphyrinogen-IX to form protoporphyrin-IX.</text>
</comment>
<evidence type="ECO:0000256" key="8">
    <source>
        <dbReference type="ARBA" id="ARBA00023133"/>
    </source>
</evidence>
<sequence>MRFQNVSHKTLKTVAARPVLASPCHLRPRPNLCRPLLASSSPLVAQCRHQSSYPERIAIFGGGIGGLSSAYFISKAFPQSKITLFEAGKETGGWIKSRRVEVVGQDGKRGNVLFEMGPRTLRNATVTAGLIQELGLVDDITYTKRSEPGAKNRFIYYPDRLNRLPSERPSFADIFSLWQTGILDGALGLLTEPMKSKRPDSMSDETVGSFLARRVDQRMANNLVSAVFHGIYAGDIWQLSAKTMLALAWQLEGRYGNALGGFFRMQNEDPRPEQLTLVHPADLESKKAINKEIDLHLDFAKNLEETSMFTFRNGLQQMVRALQDALHARGNVEIRTEATIQSFKPLTGSGKMGVEVVSGNEGSTTTESYDLAISTLRNTDLTPYVTVMTINMFFPNRDLLPVEGFGYLIPQSVPFEQNPERALGVIFDSSAIKGQDTADGTKITVMLGGHWWDGWAEYPTEEDGLEMAKSVIRRHIGITEEPTAHLVNLARDCIPQYTLGYAERMQDFAQGISSEFKGRLRVVGSQFNGVGVNDVITGSWRLARDMMGEGWKSTSCGLDRATDNREWIVVPASDMAYVKEEVGRPGSEGMGRRGDGGV</sequence>
<dbReference type="Proteomes" id="UP000016935">
    <property type="component" value="Unassembled WGS sequence"/>
</dbReference>
<dbReference type="NCBIfam" id="TIGR00562">
    <property type="entry name" value="proto_IX_ox"/>
    <property type="match status" value="1"/>
</dbReference>
<evidence type="ECO:0000256" key="5">
    <source>
        <dbReference type="ARBA" id="ARBA00022630"/>
    </source>
</evidence>
<dbReference type="SUPFAM" id="SSF51905">
    <property type="entry name" value="FAD/NAD(P)-binding domain"/>
    <property type="match status" value="1"/>
</dbReference>
<evidence type="ECO:0000256" key="11">
    <source>
        <dbReference type="RuleBase" id="RU367069"/>
    </source>
</evidence>
<comment type="similarity">
    <text evidence="3 11">Belongs to the protoporphyrinogen/coproporphyrinogen oxidase family. Protoporphyrinogen oxidase subfamily.</text>
</comment>
<evidence type="ECO:0000256" key="7">
    <source>
        <dbReference type="ARBA" id="ARBA00023002"/>
    </source>
</evidence>
<dbReference type="HOGENOM" id="CLU_009629_1_0_1"/>
<keyword evidence="6 11" id="KW-0274">FAD</keyword>
<evidence type="ECO:0000256" key="4">
    <source>
        <dbReference type="ARBA" id="ARBA00012867"/>
    </source>
</evidence>
<dbReference type="STRING" id="671987.R0IDD9"/>
<comment type="pathway">
    <text evidence="2 11">Porphyrin-containing compound metabolism; protoporphyrin-IX biosynthesis; protoporphyrin-IX from protoporphyrinogen-IX: step 1/1.</text>
</comment>
<keyword evidence="8 11" id="KW-0350">Heme biosynthesis</keyword>
<dbReference type="InterPro" id="IPR004572">
    <property type="entry name" value="Protoporphyrinogen_oxidase"/>
</dbReference>
<dbReference type="AlphaFoldDB" id="R0IDD9"/>
<keyword evidence="7 11" id="KW-0560">Oxidoreductase</keyword>
<proteinExistence type="inferred from homology"/>
<gene>
    <name evidence="13" type="ORF">SETTUDRAFT_164789</name>
</gene>
<keyword evidence="5 11" id="KW-0285">Flavoprotein</keyword>
<evidence type="ECO:0000259" key="12">
    <source>
        <dbReference type="Pfam" id="PF01593"/>
    </source>
</evidence>
<dbReference type="InterPro" id="IPR002937">
    <property type="entry name" value="Amino_oxidase"/>
</dbReference>
<keyword evidence="14" id="KW-1185">Reference proteome</keyword>
<dbReference type="eggNOG" id="KOG1276">
    <property type="taxonomic scope" value="Eukaryota"/>
</dbReference>
<dbReference type="PANTHER" id="PTHR42923:SF3">
    <property type="entry name" value="PROTOPORPHYRINOGEN OXIDASE"/>
    <property type="match status" value="1"/>
</dbReference>
<evidence type="ECO:0000256" key="2">
    <source>
        <dbReference type="ARBA" id="ARBA00005073"/>
    </source>
</evidence>
<protein>
    <recommendedName>
        <fullName evidence="4 11">Protoporphyrinogen oxidase</fullName>
        <ecNumber evidence="4 11">1.3.3.4</ecNumber>
    </recommendedName>
</protein>
<comment type="cofactor">
    <cofactor evidence="11">
        <name>FAD</name>
        <dbReference type="ChEBI" id="CHEBI:57692"/>
    </cofactor>
    <text evidence="11">Binds 1 FAD per subunit.</text>
</comment>
<dbReference type="Gene3D" id="3.50.50.60">
    <property type="entry name" value="FAD/NAD(P)-binding domain"/>
    <property type="match status" value="1"/>
</dbReference>
<dbReference type="InterPro" id="IPR036188">
    <property type="entry name" value="FAD/NAD-bd_sf"/>
</dbReference>
<name>R0IDD9_EXST2</name>
<dbReference type="PANTHER" id="PTHR42923">
    <property type="entry name" value="PROTOPORPHYRINOGEN OXIDASE"/>
    <property type="match status" value="1"/>
</dbReference>
<dbReference type="OrthoDB" id="438553at2759"/>
<dbReference type="GO" id="GO:0004729">
    <property type="term" value="F:oxygen-dependent protoporphyrinogen oxidase activity"/>
    <property type="evidence" value="ECO:0007669"/>
    <property type="project" value="UniProtKB-UniRule"/>
</dbReference>
<evidence type="ECO:0000256" key="9">
    <source>
        <dbReference type="ARBA" id="ARBA00023244"/>
    </source>
</evidence>
<comment type="catalytic activity">
    <reaction evidence="10 11">
        <text>protoporphyrinogen IX + 3 O2 = protoporphyrin IX + 3 H2O2</text>
        <dbReference type="Rhea" id="RHEA:25576"/>
        <dbReference type="ChEBI" id="CHEBI:15379"/>
        <dbReference type="ChEBI" id="CHEBI:16240"/>
        <dbReference type="ChEBI" id="CHEBI:57306"/>
        <dbReference type="ChEBI" id="CHEBI:57307"/>
        <dbReference type="EC" id="1.3.3.4"/>
    </reaction>
</comment>
<feature type="domain" description="Amine oxidase" evidence="12">
    <location>
        <begin position="64"/>
        <end position="546"/>
    </location>
</feature>
<evidence type="ECO:0000256" key="10">
    <source>
        <dbReference type="ARBA" id="ARBA00047554"/>
    </source>
</evidence>
<dbReference type="SUPFAM" id="SSF54373">
    <property type="entry name" value="FAD-linked reductases, C-terminal domain"/>
    <property type="match status" value="1"/>
</dbReference>
<dbReference type="UniPathway" id="UPA00251">
    <property type="reaction ID" value="UER00324"/>
</dbReference>
<dbReference type="GeneID" id="19399243"/>
<dbReference type="Pfam" id="PF01593">
    <property type="entry name" value="Amino_oxidase"/>
    <property type="match status" value="1"/>
</dbReference>
<dbReference type="InterPro" id="IPR050464">
    <property type="entry name" value="Zeta_carotene_desat/Oxidored"/>
</dbReference>
<comment type="subcellular location">
    <subcellularLocation>
        <location evidence="11">Mitochondrion inner membrane</location>
    </subcellularLocation>
</comment>
<evidence type="ECO:0000256" key="3">
    <source>
        <dbReference type="ARBA" id="ARBA00010551"/>
    </source>
</evidence>
<evidence type="ECO:0000313" key="14">
    <source>
        <dbReference type="Proteomes" id="UP000016935"/>
    </source>
</evidence>
<evidence type="ECO:0000313" key="13">
    <source>
        <dbReference type="EMBL" id="EOA83380.1"/>
    </source>
</evidence>
<dbReference type="EMBL" id="KB908833">
    <property type="protein sequence ID" value="EOA83380.1"/>
    <property type="molecule type" value="Genomic_DNA"/>
</dbReference>
<dbReference type="GO" id="GO:0005743">
    <property type="term" value="C:mitochondrial inner membrane"/>
    <property type="evidence" value="ECO:0007669"/>
    <property type="project" value="UniProtKB-SubCell"/>
</dbReference>
<dbReference type="GO" id="GO:0006782">
    <property type="term" value="P:protoporphyrinogen IX biosynthetic process"/>
    <property type="evidence" value="ECO:0007669"/>
    <property type="project" value="UniProtKB-UniRule"/>
</dbReference>
<reference evidence="13 14" key="1">
    <citation type="journal article" date="2012" name="PLoS Pathog.">
        <title>Diverse lifestyles and strategies of plant pathogenesis encoded in the genomes of eighteen Dothideomycetes fungi.</title>
        <authorList>
            <person name="Ohm R.A."/>
            <person name="Feau N."/>
            <person name="Henrissat B."/>
            <person name="Schoch C.L."/>
            <person name="Horwitz B.A."/>
            <person name="Barry K.W."/>
            <person name="Condon B.J."/>
            <person name="Copeland A.C."/>
            <person name="Dhillon B."/>
            <person name="Glaser F."/>
            <person name="Hesse C.N."/>
            <person name="Kosti I."/>
            <person name="LaButti K."/>
            <person name="Lindquist E.A."/>
            <person name="Lucas S."/>
            <person name="Salamov A.A."/>
            <person name="Bradshaw R.E."/>
            <person name="Ciuffetti L."/>
            <person name="Hamelin R.C."/>
            <person name="Kema G.H.J."/>
            <person name="Lawrence C."/>
            <person name="Scott J.A."/>
            <person name="Spatafora J.W."/>
            <person name="Turgeon B.G."/>
            <person name="de Wit P.J.G.M."/>
            <person name="Zhong S."/>
            <person name="Goodwin S.B."/>
            <person name="Grigoriev I.V."/>
        </authorList>
    </citation>
    <scope>NUCLEOTIDE SEQUENCE [LARGE SCALE GENOMIC DNA]</scope>
    <source>
        <strain evidence="14">28A</strain>
    </source>
</reference>
<keyword evidence="9 11" id="KW-0627">Porphyrin biosynthesis</keyword>
<dbReference type="RefSeq" id="XP_008029110.1">
    <property type="nucleotide sequence ID" value="XM_008030919.1"/>
</dbReference>
<dbReference type="EC" id="1.3.3.4" evidence="4 11"/>
<accession>R0IDD9</accession>